<sequence>MPLDTDPAILEAVRTVYTTDLGLPDEWTDTQRAEFITAEADKITWMVRAEAGTIGDLSIKDWTRRAHGQPPDDAVRATMMADARAQALITVMNSELYELIAVDD</sequence>
<dbReference type="Proteomes" id="UP000465241">
    <property type="component" value="Unassembled WGS sequence"/>
</dbReference>
<proteinExistence type="predicted"/>
<evidence type="ECO:0000313" key="1">
    <source>
        <dbReference type="EMBL" id="GFG58702.1"/>
    </source>
</evidence>
<keyword evidence="2" id="KW-1185">Reference proteome</keyword>
<dbReference type="AlphaFoldDB" id="A0A7I9WLU5"/>
<reference evidence="1 2" key="1">
    <citation type="journal article" date="2019" name="Emerg. Microbes Infect.">
        <title>Comprehensive subspecies identification of 175 nontuberculous mycobacteria species based on 7547 genomic profiles.</title>
        <authorList>
            <person name="Matsumoto Y."/>
            <person name="Kinjo T."/>
            <person name="Motooka D."/>
            <person name="Nabeya D."/>
            <person name="Jung N."/>
            <person name="Uechi K."/>
            <person name="Horii T."/>
            <person name="Iida T."/>
            <person name="Fujita J."/>
            <person name="Nakamura S."/>
        </authorList>
    </citation>
    <scope>NUCLEOTIDE SEQUENCE [LARGE SCALE GENOMIC DNA]</scope>
    <source>
        <strain evidence="1 2">JCM 13392</strain>
    </source>
</reference>
<gene>
    <name evidence="1" type="ORF">MMUR_28380</name>
</gene>
<name>A0A7I9WLU5_9MYCO</name>
<dbReference type="EMBL" id="BLKT01000003">
    <property type="protein sequence ID" value="GFG58702.1"/>
    <property type="molecule type" value="Genomic_DNA"/>
</dbReference>
<dbReference type="RefSeq" id="WP_193489457.1">
    <property type="nucleotide sequence ID" value="NZ_BAAAMC010000043.1"/>
</dbReference>
<protein>
    <submittedName>
        <fullName evidence="1">Uncharacterized protein</fullName>
    </submittedName>
</protein>
<accession>A0A7I9WLU5</accession>
<comment type="caution">
    <text evidence="1">The sequence shown here is derived from an EMBL/GenBank/DDBJ whole genome shotgun (WGS) entry which is preliminary data.</text>
</comment>
<organism evidence="1 2">
    <name type="scientific">Mycolicibacterium murale</name>
    <dbReference type="NCBI Taxonomy" id="182220"/>
    <lineage>
        <taxon>Bacteria</taxon>
        <taxon>Bacillati</taxon>
        <taxon>Actinomycetota</taxon>
        <taxon>Actinomycetes</taxon>
        <taxon>Mycobacteriales</taxon>
        <taxon>Mycobacteriaceae</taxon>
        <taxon>Mycolicibacterium</taxon>
    </lineage>
</organism>
<evidence type="ECO:0000313" key="2">
    <source>
        <dbReference type="Proteomes" id="UP000465241"/>
    </source>
</evidence>